<dbReference type="InterPro" id="IPR000742">
    <property type="entry name" value="EGF"/>
</dbReference>
<dbReference type="PANTHER" id="PTHR23275">
    <property type="entry name" value="CABRIOLET.-RELATED"/>
    <property type="match status" value="1"/>
</dbReference>
<dbReference type="InterPro" id="IPR009030">
    <property type="entry name" value="Growth_fac_rcpt_cys_sf"/>
</dbReference>
<evidence type="ECO:0000313" key="3">
    <source>
        <dbReference type="EMBL" id="ESU40418.1"/>
    </source>
</evidence>
<feature type="domain" description="EGF-like" evidence="2">
    <location>
        <begin position="107"/>
        <end position="137"/>
    </location>
</feature>
<keyword evidence="1" id="KW-1133">Transmembrane helix</keyword>
<feature type="domain" description="EGF-like" evidence="2">
    <location>
        <begin position="300"/>
        <end position="341"/>
    </location>
</feature>
<dbReference type="EMBL" id="AHHH01000229">
    <property type="protein sequence ID" value="ESU40418.1"/>
    <property type="molecule type" value="Genomic_DNA"/>
</dbReference>
<dbReference type="OrthoDB" id="300641at2759"/>
<dbReference type="VEuPathDB" id="GiardiaDB:GL50581_3193"/>
<dbReference type="SUPFAM" id="SSF57184">
    <property type="entry name" value="Growth factor receptor domain"/>
    <property type="match status" value="3"/>
</dbReference>
<feature type="domain" description="EGF-like" evidence="2">
    <location>
        <begin position="265"/>
        <end position="299"/>
    </location>
</feature>
<evidence type="ECO:0000313" key="4">
    <source>
        <dbReference type="Proteomes" id="UP000018040"/>
    </source>
</evidence>
<dbReference type="InterPro" id="IPR006212">
    <property type="entry name" value="Furin_repeat"/>
</dbReference>
<keyword evidence="1" id="KW-0812">Transmembrane</keyword>
<dbReference type="InterPro" id="IPR005127">
    <property type="entry name" value="Giardia_VSP"/>
</dbReference>
<dbReference type="CDD" id="cd00064">
    <property type="entry name" value="FU"/>
    <property type="match status" value="1"/>
</dbReference>
<dbReference type="SMART" id="SM00181">
    <property type="entry name" value="EGF"/>
    <property type="match status" value="6"/>
</dbReference>
<name>V6TN60_GIAIN</name>
<dbReference type="PANTHER" id="PTHR23275:SF100">
    <property type="entry name" value="EGF-LIKE DOMAIN-CONTAINING PROTEIN"/>
    <property type="match status" value="1"/>
</dbReference>
<accession>V6TN60</accession>
<dbReference type="Pfam" id="PF03302">
    <property type="entry name" value="VSP"/>
    <property type="match status" value="1"/>
</dbReference>
<dbReference type="VEuPathDB" id="GiardiaDB:GL50803_0010659"/>
<comment type="caution">
    <text evidence="3">The sequence shown here is derived from an EMBL/GenBank/DDBJ whole genome shotgun (WGS) entry which is preliminary data.</text>
</comment>
<evidence type="ECO:0000256" key="1">
    <source>
        <dbReference type="SAM" id="Phobius"/>
    </source>
</evidence>
<feature type="domain" description="EGF-like" evidence="2">
    <location>
        <begin position="222"/>
        <end position="264"/>
    </location>
</feature>
<feature type="domain" description="EGF-like" evidence="2">
    <location>
        <begin position="551"/>
        <end position="581"/>
    </location>
</feature>
<dbReference type="Gene3D" id="2.10.220.10">
    <property type="entry name" value="Hormone Receptor, Insulin-like Growth Factor Receptor 1, Chain A, domain 2"/>
    <property type="match status" value="3"/>
</dbReference>
<feature type="domain" description="EGF-like" evidence="2">
    <location>
        <begin position="59"/>
        <end position="106"/>
    </location>
</feature>
<protein>
    <submittedName>
        <fullName evidence="3">Variant-specific surface protein</fullName>
    </submittedName>
</protein>
<sequence length="630" mass="64023">MCSGGFFLFMGGCYSQQGTPGSEICTAAEGGKCTACNTKDNYIFQNRAATVTPGNECILCSDAKGADGVTGVENCNKCTVPDSAGAATCDTCQDGYYKDQGTGACQKCDQTCATCENAADTCTSCPEGKYLNGNTCVEDCGNGKYADPTTNECKNCATETSISECTACTYSSSLQKPVCSACGGSKPLLKTAIDGTTTCVDDAECPTGGMNFLSDSPKACLLCNDTTGTGNNLRKEGCMTCTKSSGAPVCSACLSGYYGTDTCTKCAANCATCTSAAINDCTACLPRYFLKAGSTNECVPCGDVDKDGIEGCATCSFSTSLTCSSCKPNYRQSGSDSVTCTKVCEDPTACGGTAGACEAIVINGSGEMTYYCSLCGDSNQYPIDGICKGDSAKGSNTCDKGVCTSCTTGYFLYMGGCYKADQPPGNLMCTAAAGGICTTPTGQYFKVPGAASTDQSVLGCGNPLGTTVSGSAYVGLEGCKTCTAPSEAPSGAMAPARCTACSSNNKKPSLLGSGCFTCAMEGCSHCSADNACEACTSAEQRPSTDGTKCIACNISGCARCSEASKCSQCGDGYWLESDTCVPTGPNLSSGAIAGISVAVIVIVGGLVGFLCWCLCATRRNDTRWAADNRT</sequence>
<organism evidence="3 4">
    <name type="scientific">Giardia intestinalis</name>
    <name type="common">Giardia lamblia</name>
    <dbReference type="NCBI Taxonomy" id="5741"/>
    <lineage>
        <taxon>Eukaryota</taxon>
        <taxon>Metamonada</taxon>
        <taxon>Diplomonadida</taxon>
        <taxon>Hexamitidae</taxon>
        <taxon>Giardiinae</taxon>
        <taxon>Giardia</taxon>
    </lineage>
</organism>
<reference evidence="4" key="1">
    <citation type="submission" date="2012-02" db="EMBL/GenBank/DDBJ databases">
        <title>Genome sequencing of Giardia lamblia Genotypes A2 and B isolates (DH and GS) and comparative analysis with the genomes of Genotypes A1 and E (WB and Pig).</title>
        <authorList>
            <person name="Adam R."/>
            <person name="Dahlstrom E."/>
            <person name="Martens C."/>
            <person name="Bruno D."/>
            <person name="Barbian K."/>
            <person name="Porcella S.F."/>
            <person name="Nash T."/>
        </authorList>
    </citation>
    <scope>NUCLEOTIDE SEQUENCE</scope>
    <source>
        <strain evidence="4">GS</strain>
    </source>
</reference>
<reference evidence="3 4" key="2">
    <citation type="journal article" date="2013" name="Genome Biol. Evol.">
        <title>Genome sequencing of Giardia lamblia genotypes A2 and B isolates (DH and GS) and comparative analysis with the genomes of genotypes A1 and E (WB and Pig).</title>
        <authorList>
            <person name="Adam R.D."/>
            <person name="Dahlstrom E.W."/>
            <person name="Martens C.A."/>
            <person name="Bruno D.P."/>
            <person name="Barbian K.D."/>
            <person name="Ricklefs S.M."/>
            <person name="Hernandez M.M."/>
            <person name="Narla N.P."/>
            <person name="Patel R.B."/>
            <person name="Porcella S.F."/>
            <person name="Nash T.E."/>
        </authorList>
    </citation>
    <scope>NUCLEOTIDE SEQUENCE [LARGE SCALE GENOMIC DNA]</scope>
    <source>
        <strain evidence="3 4">GS</strain>
    </source>
</reference>
<dbReference type="Proteomes" id="UP000018040">
    <property type="component" value="Unassembled WGS sequence"/>
</dbReference>
<dbReference type="VEuPathDB" id="GiardiaDB:DHA2_153356"/>
<feature type="transmembrane region" description="Helical" evidence="1">
    <location>
        <begin position="591"/>
        <end position="615"/>
    </location>
</feature>
<dbReference type="InterPro" id="IPR052798">
    <property type="entry name" value="Giardia_VSA"/>
</dbReference>
<dbReference type="AlphaFoldDB" id="V6TN60"/>
<gene>
    <name evidence="3" type="ORF">GSB_150761</name>
</gene>
<keyword evidence="1" id="KW-0472">Membrane</keyword>
<evidence type="ECO:0000259" key="2">
    <source>
        <dbReference type="SMART" id="SM00181"/>
    </source>
</evidence>
<dbReference type="SMART" id="SM00261">
    <property type="entry name" value="FU"/>
    <property type="match status" value="4"/>
</dbReference>
<dbReference type="VEuPathDB" id="GiardiaDB:QR46_4933"/>
<proteinExistence type="predicted"/>